<dbReference type="Proteomes" id="UP000199514">
    <property type="component" value="Unassembled WGS sequence"/>
</dbReference>
<dbReference type="Gene3D" id="1.10.530.10">
    <property type="match status" value="1"/>
</dbReference>
<protein>
    <submittedName>
        <fullName evidence="3">Mannosyl-glycoprotein endo-beta-N-acetylglucosaminidase/flagellar protein FlgJ</fullName>
    </submittedName>
</protein>
<gene>
    <name evidence="3" type="ORF">SAMN05421780_1244</name>
</gene>
<feature type="domain" description="Mannosyl-glycoprotein endo-beta-N-acetylglucosamidase-like" evidence="2">
    <location>
        <begin position="3"/>
        <end position="152"/>
    </location>
</feature>
<proteinExistence type="predicted"/>
<dbReference type="PANTHER" id="PTHR33308:SF9">
    <property type="entry name" value="PEPTIDOGLYCAN HYDROLASE FLGJ"/>
    <property type="match status" value="1"/>
</dbReference>
<dbReference type="PANTHER" id="PTHR33308">
    <property type="entry name" value="PEPTIDOGLYCAN HYDROLASE FLGJ"/>
    <property type="match status" value="1"/>
</dbReference>
<dbReference type="GO" id="GO:0004040">
    <property type="term" value="F:amidase activity"/>
    <property type="evidence" value="ECO:0007669"/>
    <property type="project" value="InterPro"/>
</dbReference>
<dbReference type="EMBL" id="FOLE01000024">
    <property type="protein sequence ID" value="SFD02468.1"/>
    <property type="molecule type" value="Genomic_DNA"/>
</dbReference>
<name>A0A1I1P454_9BACT</name>
<organism evidence="3 4">
    <name type="scientific">Flexibacter flexilis DSM 6793</name>
    <dbReference type="NCBI Taxonomy" id="927664"/>
    <lineage>
        <taxon>Bacteria</taxon>
        <taxon>Pseudomonadati</taxon>
        <taxon>Bacteroidota</taxon>
        <taxon>Cytophagia</taxon>
        <taxon>Cytophagales</taxon>
        <taxon>Flexibacteraceae</taxon>
        <taxon>Flexibacter</taxon>
    </lineage>
</organism>
<evidence type="ECO:0000313" key="3">
    <source>
        <dbReference type="EMBL" id="SFD02468.1"/>
    </source>
</evidence>
<dbReference type="OrthoDB" id="977752at2"/>
<dbReference type="InterPro" id="IPR002901">
    <property type="entry name" value="MGlyc_endo_b_GlcNAc-like_dom"/>
</dbReference>
<dbReference type="SMART" id="SM00047">
    <property type="entry name" value="LYZ2"/>
    <property type="match status" value="1"/>
</dbReference>
<sequence length="162" mass="17951">MTPKEFVQKFGKAAAKACAGTKLFTSVCLAQMALETGWGKDGIATKYNNWFGIKADASWKGKKVLLLTVEEVNGVRKSVKQWFRVYDTADESIKDRVKFLLDNPRYKQFGVFAAKTPAQQAQALEKAGYATASNYNEVIESIIKSNNLTALDDLAETLAEKK</sequence>
<keyword evidence="1" id="KW-0378">Hydrolase</keyword>
<evidence type="ECO:0000313" key="4">
    <source>
        <dbReference type="Proteomes" id="UP000199514"/>
    </source>
</evidence>
<keyword evidence="4" id="KW-1185">Reference proteome</keyword>
<keyword evidence="3" id="KW-0966">Cell projection</keyword>
<dbReference type="Gene3D" id="2.10.70.40">
    <property type="entry name" value="peptidoglycan hydrolase"/>
    <property type="match status" value="1"/>
</dbReference>
<reference evidence="3 4" key="1">
    <citation type="submission" date="2016-10" db="EMBL/GenBank/DDBJ databases">
        <authorList>
            <person name="de Groot N.N."/>
        </authorList>
    </citation>
    <scope>NUCLEOTIDE SEQUENCE [LARGE SCALE GENOMIC DNA]</scope>
    <source>
        <strain evidence="3 4">DSM 6793</strain>
    </source>
</reference>
<evidence type="ECO:0000256" key="1">
    <source>
        <dbReference type="ARBA" id="ARBA00022801"/>
    </source>
</evidence>
<dbReference type="Pfam" id="PF01832">
    <property type="entry name" value="Glucosaminidase"/>
    <property type="match status" value="1"/>
</dbReference>
<dbReference type="RefSeq" id="WP_091516998.1">
    <property type="nucleotide sequence ID" value="NZ_FOLE01000024.1"/>
</dbReference>
<keyword evidence="3" id="KW-0282">Flagellum</keyword>
<accession>A0A1I1P454</accession>
<dbReference type="AlphaFoldDB" id="A0A1I1P454"/>
<keyword evidence="3" id="KW-0969">Cilium</keyword>
<dbReference type="PRINTS" id="PR01002">
    <property type="entry name" value="FLGFLGJ"/>
</dbReference>
<evidence type="ECO:0000259" key="2">
    <source>
        <dbReference type="SMART" id="SM00047"/>
    </source>
</evidence>
<dbReference type="STRING" id="927664.SAMN05421780_1244"/>
<dbReference type="InterPro" id="IPR051056">
    <property type="entry name" value="Glycosyl_Hydrolase_73"/>
</dbReference>